<proteinExistence type="predicted"/>
<dbReference type="Ensembl" id="ENSOANT00000046559.1">
    <property type="protein sequence ID" value="ENSOANP00000036876.1"/>
    <property type="gene ID" value="ENSOANG00000046224.1"/>
</dbReference>
<dbReference type="GeneTree" id="ENSGT00940000165232"/>
<sequence>MSTLCGTLRFVQRASARRLLHGSPALPNSNRAALTRVRRAVYARLYPVLLVREDGSTVHIRYREPRRLLAMPVDVDTLSPEERKARLRRRDSRLVEKKEEEPEVLDDFQLDRYQKFWKKK</sequence>
<dbReference type="GO" id="GO:0003735">
    <property type="term" value="F:structural constituent of ribosome"/>
    <property type="evidence" value="ECO:0000318"/>
    <property type="project" value="GO_Central"/>
</dbReference>
<dbReference type="CTD" id="128308"/>
<dbReference type="PANTHER" id="PTHR34095">
    <property type="entry name" value="39S RIBOSOMAL PROTEIN L55, MITOCHONDRIAL"/>
    <property type="match status" value="1"/>
</dbReference>
<dbReference type="GO" id="GO:0005762">
    <property type="term" value="C:mitochondrial large ribosomal subunit"/>
    <property type="evidence" value="ECO:0000318"/>
    <property type="project" value="GO_Central"/>
</dbReference>
<name>A0A6I8N7A2_ORNAN</name>
<dbReference type="FunCoup" id="A0A6I8N7A2">
    <property type="interactions" value="1244"/>
</dbReference>
<accession>A0A6I8N7A2</accession>
<organism evidence="1 2">
    <name type="scientific">Ornithorhynchus anatinus</name>
    <name type="common">Duckbill platypus</name>
    <dbReference type="NCBI Taxonomy" id="9258"/>
    <lineage>
        <taxon>Eukaryota</taxon>
        <taxon>Metazoa</taxon>
        <taxon>Chordata</taxon>
        <taxon>Craniata</taxon>
        <taxon>Vertebrata</taxon>
        <taxon>Euteleostomi</taxon>
        <taxon>Mammalia</taxon>
        <taxon>Monotremata</taxon>
        <taxon>Ornithorhynchidae</taxon>
        <taxon>Ornithorhynchus</taxon>
    </lineage>
</organism>
<dbReference type="GO" id="GO:0006412">
    <property type="term" value="P:translation"/>
    <property type="evidence" value="ECO:0000318"/>
    <property type="project" value="GO_Central"/>
</dbReference>
<dbReference type="PANTHER" id="PTHR34095:SF1">
    <property type="entry name" value="LARGE RIBOSOMAL SUBUNIT PROTEIN ML55"/>
    <property type="match status" value="1"/>
</dbReference>
<dbReference type="GeneID" id="100074319"/>
<protein>
    <submittedName>
        <fullName evidence="1">Mitochondrial ribosomal protein L55</fullName>
    </submittedName>
</protein>
<reference evidence="1" key="2">
    <citation type="submission" date="2025-09" db="UniProtKB">
        <authorList>
            <consortium name="Ensembl"/>
        </authorList>
    </citation>
    <scope>IDENTIFICATION</scope>
    <source>
        <strain evidence="1">Glennie</strain>
    </source>
</reference>
<evidence type="ECO:0000313" key="1">
    <source>
        <dbReference type="Ensembl" id="ENSOANP00000036876.1"/>
    </source>
</evidence>
<dbReference type="Bgee" id="ENSOANG00000046224">
    <property type="expression patterns" value="Expressed in heart and 7 other cell types or tissues"/>
</dbReference>
<keyword evidence="2" id="KW-1185">Reference proteome</keyword>
<gene>
    <name evidence="1" type="primary">MRPL55</name>
</gene>
<evidence type="ECO:0000313" key="2">
    <source>
        <dbReference type="Proteomes" id="UP000002279"/>
    </source>
</evidence>
<dbReference type="InterPro" id="IPR018615">
    <property type="entry name" value="Ribosomal_mL55"/>
</dbReference>
<dbReference type="KEGG" id="oaa:100074319"/>
<dbReference type="Proteomes" id="UP000002279">
    <property type="component" value="Unplaced"/>
</dbReference>
<dbReference type="InParanoid" id="A0A6I8N7A2"/>
<dbReference type="InterPro" id="IPR044884">
    <property type="entry name" value="Ribosomal_mL55_sf"/>
</dbReference>
<dbReference type="AlphaFoldDB" id="A0A6I8N7A2"/>
<dbReference type="RefSeq" id="XP_007655093.2">
    <property type="nucleotide sequence ID" value="XM_007656903.3"/>
</dbReference>
<dbReference type="OMA" id="SYHEPRR"/>
<dbReference type="Pfam" id="PF09776">
    <property type="entry name" value="Mitoc_L55"/>
    <property type="match status" value="1"/>
</dbReference>
<dbReference type="Gene3D" id="6.20.130.20">
    <property type="entry name" value="Mitochondrial ribosomal protein L55"/>
    <property type="match status" value="1"/>
</dbReference>
<reference evidence="1" key="1">
    <citation type="submission" date="2025-08" db="UniProtKB">
        <authorList>
            <consortium name="Ensembl"/>
        </authorList>
    </citation>
    <scope>IDENTIFICATION</scope>
    <source>
        <strain evidence="1">Glennie</strain>
    </source>
</reference>